<dbReference type="Pfam" id="PF01189">
    <property type="entry name" value="Methyltr_RsmB-F"/>
    <property type="match status" value="1"/>
</dbReference>
<name>A0ABQ3AXJ8_9GAMM</name>
<dbReference type="InterPro" id="IPR023267">
    <property type="entry name" value="RCMT"/>
</dbReference>
<evidence type="ECO:0000313" key="8">
    <source>
        <dbReference type="Proteomes" id="UP000619761"/>
    </source>
</evidence>
<evidence type="ECO:0000256" key="2">
    <source>
        <dbReference type="ARBA" id="ARBA00022679"/>
    </source>
</evidence>
<dbReference type="CDD" id="cd02440">
    <property type="entry name" value="AdoMet_MTases"/>
    <property type="match status" value="1"/>
</dbReference>
<evidence type="ECO:0000256" key="1">
    <source>
        <dbReference type="ARBA" id="ARBA00022603"/>
    </source>
</evidence>
<keyword evidence="4 5" id="KW-0694">RNA-binding</keyword>
<evidence type="ECO:0000256" key="3">
    <source>
        <dbReference type="ARBA" id="ARBA00022691"/>
    </source>
</evidence>
<gene>
    <name evidence="7" type="ORF">GCM10011613_13540</name>
</gene>
<dbReference type="PROSITE" id="PS51686">
    <property type="entry name" value="SAM_MT_RSMB_NOP"/>
    <property type="match status" value="1"/>
</dbReference>
<accession>A0ABQ3AXJ8</accession>
<keyword evidence="3 5" id="KW-0949">S-adenosyl-L-methionine</keyword>
<feature type="binding site" evidence="5">
    <location>
        <position position="345"/>
    </location>
    <ligand>
        <name>S-adenosyl-L-methionine</name>
        <dbReference type="ChEBI" id="CHEBI:59789"/>
    </ligand>
</feature>
<dbReference type="PANTHER" id="PTHR22807:SF53">
    <property type="entry name" value="RIBOSOMAL RNA SMALL SUBUNIT METHYLTRANSFERASE B-RELATED"/>
    <property type="match status" value="1"/>
</dbReference>
<evidence type="ECO:0000259" key="6">
    <source>
        <dbReference type="PROSITE" id="PS51686"/>
    </source>
</evidence>
<organism evidence="7 8">
    <name type="scientific">Cellvibrio zantedeschiae</name>
    <dbReference type="NCBI Taxonomy" id="1237077"/>
    <lineage>
        <taxon>Bacteria</taxon>
        <taxon>Pseudomonadati</taxon>
        <taxon>Pseudomonadota</taxon>
        <taxon>Gammaproteobacteria</taxon>
        <taxon>Cellvibrionales</taxon>
        <taxon>Cellvibrionaceae</taxon>
        <taxon>Cellvibrio</taxon>
    </lineage>
</organism>
<keyword evidence="2 5" id="KW-0808">Transferase</keyword>
<feature type="binding site" evidence="5">
    <location>
        <position position="295"/>
    </location>
    <ligand>
        <name>S-adenosyl-L-methionine</name>
        <dbReference type="ChEBI" id="CHEBI:59789"/>
    </ligand>
</feature>
<comment type="similarity">
    <text evidence="5">Belongs to the class I-like SAM-binding methyltransferase superfamily. RsmB/NOP family.</text>
</comment>
<dbReference type="PANTHER" id="PTHR22807">
    <property type="entry name" value="NOP2 YEAST -RELATED NOL1/NOP2/FMU SUN DOMAIN-CONTAINING"/>
    <property type="match status" value="1"/>
</dbReference>
<feature type="active site" description="Nucleophile" evidence="5">
    <location>
        <position position="398"/>
    </location>
</feature>
<evidence type="ECO:0000313" key="7">
    <source>
        <dbReference type="EMBL" id="GGY70392.1"/>
    </source>
</evidence>
<comment type="caution">
    <text evidence="5">Lacks conserved residue(s) required for the propagation of feature annotation.</text>
</comment>
<comment type="caution">
    <text evidence="7">The sequence shown here is derived from an EMBL/GenBank/DDBJ whole genome shotgun (WGS) entry which is preliminary data.</text>
</comment>
<dbReference type="Proteomes" id="UP000619761">
    <property type="component" value="Unassembled WGS sequence"/>
</dbReference>
<keyword evidence="8" id="KW-1185">Reference proteome</keyword>
<dbReference type="PRINTS" id="PR02008">
    <property type="entry name" value="RCMTFAMILY"/>
</dbReference>
<dbReference type="SUPFAM" id="SSF53335">
    <property type="entry name" value="S-adenosyl-L-methionine-dependent methyltransferases"/>
    <property type="match status" value="1"/>
</dbReference>
<protein>
    <recommendedName>
        <fullName evidence="6">SAM-dependent MTase RsmB/NOP-type domain-containing protein</fullName>
    </recommendedName>
</protein>
<proteinExistence type="inferred from homology"/>
<evidence type="ECO:0000256" key="4">
    <source>
        <dbReference type="ARBA" id="ARBA00022884"/>
    </source>
</evidence>
<dbReference type="EMBL" id="BMYZ01000001">
    <property type="protein sequence ID" value="GGY70392.1"/>
    <property type="molecule type" value="Genomic_DNA"/>
</dbReference>
<reference evidence="8" key="1">
    <citation type="journal article" date="2019" name="Int. J. Syst. Evol. Microbiol.">
        <title>The Global Catalogue of Microorganisms (GCM) 10K type strain sequencing project: providing services to taxonomists for standard genome sequencing and annotation.</title>
        <authorList>
            <consortium name="The Broad Institute Genomics Platform"/>
            <consortium name="The Broad Institute Genome Sequencing Center for Infectious Disease"/>
            <person name="Wu L."/>
            <person name="Ma J."/>
        </authorList>
    </citation>
    <scope>NUCLEOTIDE SEQUENCE [LARGE SCALE GENOMIC DNA]</scope>
    <source>
        <strain evidence="8">KCTC 32239</strain>
    </source>
</reference>
<dbReference type="InterPro" id="IPR029063">
    <property type="entry name" value="SAM-dependent_MTases_sf"/>
</dbReference>
<dbReference type="InterPro" id="IPR001678">
    <property type="entry name" value="MeTrfase_RsmB-F_NOP2_dom"/>
</dbReference>
<feature type="domain" description="SAM-dependent MTase RsmB/NOP-type" evidence="6">
    <location>
        <begin position="170"/>
        <end position="445"/>
    </location>
</feature>
<evidence type="ECO:0000256" key="5">
    <source>
        <dbReference type="PROSITE-ProRule" id="PRU01023"/>
    </source>
</evidence>
<sequence length="445" mass="51354">MVPAMAIPNKIPYDTLFDLWRNWLSQNEWGALDKWLKNQLRKNTNPYSEFASSKNQNRELSLCMFSAMRYFQLACAMEESYQKQEIPNWNEWDKAWEKSSAKKIPVAAFWFWIALREKNENAAPKALRDATARKEWFDKLEKYFSVSEQPEDLLLWAGLRPQWLNLLEERKDASQWTHEQLTDFIEQQNSTPPLWLRIQKNIPLEDVIKKLQQDSVHVELDEAGRLFAAGGKHLSGAQAHKEGWIEIQDLASQQIALAVDVKPGQKVWDACAGAGGKSLAIAARMNNKGVVIATDLHGYKLEELKRRSKRAEFHNIRSFEWSGDEPLRLPKEIAQQQGFDWVLVDAPCSSSGTWRRNPDARWRFNEKDTQELVELQQQILRNVVTAVRANGHVVYATCSWQASENETQVDWFLKAHPEFALVSQKMLGSPEQNSDAMFVAVLKKN</sequence>
<dbReference type="Gene3D" id="3.40.50.150">
    <property type="entry name" value="Vaccinia Virus protein VP39"/>
    <property type="match status" value="1"/>
</dbReference>
<dbReference type="InterPro" id="IPR049560">
    <property type="entry name" value="MeTrfase_RsmB-F_NOP2_cat"/>
</dbReference>
<keyword evidence="1 5" id="KW-0489">Methyltransferase</keyword>